<dbReference type="RefSeq" id="WP_017513011.1">
    <property type="nucleotide sequence ID" value="NZ_CP037900.1"/>
</dbReference>
<keyword evidence="1" id="KW-0175">Coiled coil</keyword>
<reference evidence="2 3" key="1">
    <citation type="submission" date="2019-03" db="EMBL/GenBank/DDBJ databases">
        <title>Comparative insights into the high quality Complete genome sequence of highly metal resistant Cupriavidus metallidurans strain BS1 isolated from a gold-copper mine.</title>
        <authorList>
            <person name="Mazhar H.S."/>
            <person name="Rensing C."/>
        </authorList>
    </citation>
    <scope>NUCLEOTIDE SEQUENCE [LARGE SCALE GENOMIC DNA]</scope>
    <source>
        <strain evidence="2 3">BS1</strain>
    </source>
</reference>
<organism evidence="2 3">
    <name type="scientific">Cupriavidus metallidurans</name>
    <dbReference type="NCBI Taxonomy" id="119219"/>
    <lineage>
        <taxon>Bacteria</taxon>
        <taxon>Pseudomonadati</taxon>
        <taxon>Pseudomonadota</taxon>
        <taxon>Betaproteobacteria</taxon>
        <taxon>Burkholderiales</taxon>
        <taxon>Burkholderiaceae</taxon>
        <taxon>Cupriavidus</taxon>
    </lineage>
</organism>
<gene>
    <name evidence="2" type="ORF">DDF84_008655</name>
</gene>
<dbReference type="OrthoDB" id="10012611at2"/>
<feature type="coiled-coil region" evidence="1">
    <location>
        <begin position="40"/>
        <end position="67"/>
    </location>
</feature>
<evidence type="ECO:0000313" key="3">
    <source>
        <dbReference type="Proteomes" id="UP000253772"/>
    </source>
</evidence>
<dbReference type="EMBL" id="CP037900">
    <property type="protein sequence ID" value="QBP09824.1"/>
    <property type="molecule type" value="Genomic_DNA"/>
</dbReference>
<dbReference type="AlphaFoldDB" id="A0A482IRY9"/>
<evidence type="ECO:0000256" key="1">
    <source>
        <dbReference type="SAM" id="Coils"/>
    </source>
</evidence>
<accession>A0A482IRY9</accession>
<protein>
    <submittedName>
        <fullName evidence="2">Uncharacterized protein</fullName>
    </submittedName>
</protein>
<name>A0A482IRY9_9BURK</name>
<proteinExistence type="predicted"/>
<dbReference type="Proteomes" id="UP000253772">
    <property type="component" value="Chromosome c1"/>
</dbReference>
<sequence>MAMPRHLRDDPVFRELRAGIGRVVAEVRRTLSRIETMRALRALDREEKRASREIDWMRKELDHAEANLVELEQWYRTRRKDLTARLKLLSGDAA</sequence>
<evidence type="ECO:0000313" key="2">
    <source>
        <dbReference type="EMBL" id="QBP09824.1"/>
    </source>
</evidence>